<feature type="transmembrane region" description="Helical" evidence="1">
    <location>
        <begin position="129"/>
        <end position="149"/>
    </location>
</feature>
<evidence type="ECO:0000313" key="2">
    <source>
        <dbReference type="EMBL" id="WNC12957.1"/>
    </source>
</evidence>
<keyword evidence="1" id="KW-0812">Transmembrane</keyword>
<keyword evidence="3" id="KW-1185">Reference proteome</keyword>
<organism evidence="2 3">
    <name type="scientific">Brevibacillus brevis</name>
    <name type="common">Bacillus brevis</name>
    <dbReference type="NCBI Taxonomy" id="1393"/>
    <lineage>
        <taxon>Bacteria</taxon>
        <taxon>Bacillati</taxon>
        <taxon>Bacillota</taxon>
        <taxon>Bacilli</taxon>
        <taxon>Bacillales</taxon>
        <taxon>Paenibacillaceae</taxon>
        <taxon>Brevibacillus</taxon>
    </lineage>
</organism>
<keyword evidence="1" id="KW-1133">Transmembrane helix</keyword>
<gene>
    <name evidence="2" type="ORF">RGB73_19805</name>
</gene>
<dbReference type="EMBL" id="CP134050">
    <property type="protein sequence ID" value="WNC12957.1"/>
    <property type="molecule type" value="Genomic_DNA"/>
</dbReference>
<reference evidence="2 3" key="1">
    <citation type="submission" date="2023-09" db="EMBL/GenBank/DDBJ databases">
        <title>Complete Genome and Methylome dissection of Bacillus brevis NEB573 original source of BbsI restriction endonuclease.</title>
        <authorList>
            <person name="Fomenkov A."/>
            <person name="Roberts R.D."/>
        </authorList>
    </citation>
    <scope>NUCLEOTIDE SEQUENCE [LARGE SCALE GENOMIC DNA]</scope>
    <source>
        <strain evidence="2 3">NEB573</strain>
    </source>
</reference>
<dbReference type="RefSeq" id="WP_310764472.1">
    <property type="nucleotide sequence ID" value="NZ_CP134050.1"/>
</dbReference>
<dbReference type="Proteomes" id="UP001256827">
    <property type="component" value="Chromosome"/>
</dbReference>
<proteinExistence type="predicted"/>
<feature type="transmembrane region" description="Helical" evidence="1">
    <location>
        <begin position="97"/>
        <end position="117"/>
    </location>
</feature>
<evidence type="ECO:0000313" key="3">
    <source>
        <dbReference type="Proteomes" id="UP001256827"/>
    </source>
</evidence>
<keyword evidence="1" id="KW-0472">Membrane</keyword>
<feature type="transmembrane region" description="Helical" evidence="1">
    <location>
        <begin position="32"/>
        <end position="55"/>
    </location>
</feature>
<protein>
    <submittedName>
        <fullName evidence="2">Uncharacterized protein</fullName>
    </submittedName>
</protein>
<accession>A0ABY9T1X7</accession>
<feature type="transmembrane region" description="Helical" evidence="1">
    <location>
        <begin position="161"/>
        <end position="183"/>
    </location>
</feature>
<sequence>MRNIIHYCFAPIAPDALLIGKVVDGRQKTGRLVLTALMSVLAALLQSAGGFFPGIGYPLSMLSTAPILICTIHSPFMGGKAFLLTNLLLLLIQPTEIPIFAGTTGVLGIGLGMAFLYCRRRILMAAFNALLLLGGIAVLTFLVGIPVLGPEMASAWSLRQFLLVYASALLYCLFWVEIGMFLVGRIKRSIGYFGFESGD</sequence>
<evidence type="ECO:0000256" key="1">
    <source>
        <dbReference type="SAM" id="Phobius"/>
    </source>
</evidence>
<name>A0ABY9T1X7_BREBE</name>